<dbReference type="OrthoDB" id="9757546at2"/>
<dbReference type="AlphaFoldDB" id="A0A1M7H158"/>
<gene>
    <name evidence="1" type="ORF">SAMN02746009_04139</name>
</gene>
<keyword evidence="2" id="KW-1185">Reference proteome</keyword>
<dbReference type="STRING" id="1121959.SAMN02746009_04139"/>
<protein>
    <submittedName>
        <fullName evidence="1">Uncharacterized protein</fullName>
    </submittedName>
</protein>
<evidence type="ECO:0000313" key="2">
    <source>
        <dbReference type="Proteomes" id="UP000183947"/>
    </source>
</evidence>
<reference evidence="2" key="1">
    <citation type="submission" date="2016-11" db="EMBL/GenBank/DDBJ databases">
        <authorList>
            <person name="Varghese N."/>
            <person name="Submissions S."/>
        </authorList>
    </citation>
    <scope>NUCLEOTIDE SEQUENCE [LARGE SCALE GENOMIC DNA]</scope>
    <source>
        <strain evidence="2">DSM 18569</strain>
    </source>
</reference>
<dbReference type="Proteomes" id="UP000183947">
    <property type="component" value="Unassembled WGS sequence"/>
</dbReference>
<dbReference type="EMBL" id="FRAS01000042">
    <property type="protein sequence ID" value="SHM22076.1"/>
    <property type="molecule type" value="Genomic_DNA"/>
</dbReference>
<proteinExistence type="predicted"/>
<sequence>MEQNYVSPQELPPVVCLILKDLHGHYFRLVNAQDASLPMKHTSDKRQKINRRVFDVGLYYLLPLLVRSELRLDSNGKARLQLERTDREYNVAFPYMVSKYMSLSTNYDSDYQWDAGLTLHY</sequence>
<evidence type="ECO:0000313" key="1">
    <source>
        <dbReference type="EMBL" id="SHM22076.1"/>
    </source>
</evidence>
<accession>A0A1M7H158</accession>
<organism evidence="1 2">
    <name type="scientific">Hymenobacter psychrotolerans DSM 18569</name>
    <dbReference type="NCBI Taxonomy" id="1121959"/>
    <lineage>
        <taxon>Bacteria</taxon>
        <taxon>Pseudomonadati</taxon>
        <taxon>Bacteroidota</taxon>
        <taxon>Cytophagia</taxon>
        <taxon>Cytophagales</taxon>
        <taxon>Hymenobacteraceae</taxon>
        <taxon>Hymenobacter</taxon>
    </lineage>
</organism>
<dbReference type="RefSeq" id="WP_139252467.1">
    <property type="nucleotide sequence ID" value="NZ_FRAS01000042.1"/>
</dbReference>
<name>A0A1M7H158_9BACT</name>